<proteinExistence type="predicted"/>
<dbReference type="Proteomes" id="UP000231701">
    <property type="component" value="Chromosome"/>
</dbReference>
<dbReference type="KEGG" id="maes:Ga0123461_1592"/>
<evidence type="ECO:0000313" key="1">
    <source>
        <dbReference type="EMBL" id="ATX80005.1"/>
    </source>
</evidence>
<organism evidence="1 2">
    <name type="scientific">Mariprofundus aestuarium</name>
    <dbReference type="NCBI Taxonomy" id="1921086"/>
    <lineage>
        <taxon>Bacteria</taxon>
        <taxon>Pseudomonadati</taxon>
        <taxon>Pseudomonadota</taxon>
        <taxon>Candidatius Mariprofundia</taxon>
        <taxon>Mariprofundales</taxon>
        <taxon>Mariprofundaceae</taxon>
        <taxon>Mariprofundus</taxon>
    </lineage>
</organism>
<reference evidence="1 2" key="1">
    <citation type="submission" date="2016-12" db="EMBL/GenBank/DDBJ databases">
        <title>Isolation and genomic insights into novel planktonic Zetaproteobacteria from stratified waters of the Chesapeake Bay.</title>
        <authorList>
            <person name="McAllister S.M."/>
            <person name="Kato S."/>
            <person name="Chan C.S."/>
            <person name="Chiu B.K."/>
            <person name="Field E.K."/>
        </authorList>
    </citation>
    <scope>NUCLEOTIDE SEQUENCE [LARGE SCALE GENOMIC DNA]</scope>
    <source>
        <strain evidence="1 2">CP-5</strain>
    </source>
</reference>
<dbReference type="EMBL" id="CP018799">
    <property type="protein sequence ID" value="ATX80005.1"/>
    <property type="molecule type" value="Genomic_DNA"/>
</dbReference>
<accession>A0A2K8KYE3</accession>
<gene>
    <name evidence="1" type="ORF">Ga0123461_1592</name>
</gene>
<sequence>MSAKKTITKKDLLEKAAEIGLKGGAKLRKPELIHAIQIAEGNTDCFTRISNCAVTPCLYRSECQA</sequence>
<name>A0A2K8KYE3_MARES</name>
<dbReference type="OrthoDB" id="5567088at2"/>
<keyword evidence="2" id="KW-1185">Reference proteome</keyword>
<dbReference type="RefSeq" id="WP_100277829.1">
    <property type="nucleotide sequence ID" value="NZ_CP018799.1"/>
</dbReference>
<dbReference type="AlphaFoldDB" id="A0A2K8KYE3"/>
<evidence type="ECO:0000313" key="2">
    <source>
        <dbReference type="Proteomes" id="UP000231701"/>
    </source>
</evidence>
<protein>
    <submittedName>
        <fullName evidence="1">Rho termination factor, N-terminal domain</fullName>
    </submittedName>
</protein>